<dbReference type="KEGG" id="pib:BBD41_20150"/>
<dbReference type="GO" id="GO:0032259">
    <property type="term" value="P:methylation"/>
    <property type="evidence" value="ECO:0007669"/>
    <property type="project" value="UniProtKB-KW"/>
</dbReference>
<dbReference type="EMBL" id="MRVI01000001">
    <property type="protein sequence ID" value="OOC63139.1"/>
    <property type="molecule type" value="Genomic_DNA"/>
</dbReference>
<keyword evidence="3" id="KW-1185">Reference proteome</keyword>
<accession>A0A1B2E459</accession>
<dbReference type="Proteomes" id="UP000189059">
    <property type="component" value="Unassembled WGS sequence"/>
</dbReference>
<dbReference type="CDD" id="cd02440">
    <property type="entry name" value="AdoMet_MTases"/>
    <property type="match status" value="1"/>
</dbReference>
<dbReference type="RefSeq" id="WP_077567880.1">
    <property type="nucleotide sequence ID" value="NZ_CP016809.1"/>
</dbReference>
<dbReference type="PANTHER" id="PTHR35276">
    <property type="entry name" value="S-ADENOSYL-L-METHIONINE-DEPENDENT METHYLTRANSFERASES SUPERFAMILY PROTEIN"/>
    <property type="match status" value="1"/>
</dbReference>
<dbReference type="OrthoDB" id="9792989at2"/>
<reference evidence="2 3" key="2">
    <citation type="submission" date="2016-12" db="EMBL/GenBank/DDBJ databases">
        <title>Genome sequencing and description of Paenibacillus sp. nov. from high altitude lake in the Indian Trans- Himalayas.</title>
        <authorList>
            <person name="Kiran S."/>
            <person name="Swarnkar M.K."/>
            <person name="Rana A."/>
            <person name="Tewari R."/>
            <person name="Gulati A."/>
        </authorList>
    </citation>
    <scope>NUCLEOTIDE SEQUENCE [LARGE SCALE GENOMIC DNA]</scope>
    <source>
        <strain evidence="2 3">IHBB 9951</strain>
    </source>
</reference>
<reference evidence="1" key="1">
    <citation type="submission" date="2016-08" db="EMBL/GenBank/DDBJ databases">
        <title>Complete Genome Seqeunce of Paenibacillus sp. nov. IHBB 9852 from high altitute lake of Indian trans-Himalayas.</title>
        <authorList>
            <person name="Kiran S."/>
            <person name="Swarnkar M.K."/>
            <person name="Rana A."/>
            <person name="Tewari R."/>
            <person name="Gulati A."/>
        </authorList>
    </citation>
    <scope>NUCLEOTIDE SEQUENCE [LARGE SCALE GENOMIC DNA]</scope>
    <source>
        <strain evidence="1">IHBB 9852</strain>
    </source>
</reference>
<gene>
    <name evidence="2" type="ORF">BBD40_15460</name>
    <name evidence="1" type="ORF">BBD41_20150</name>
</gene>
<evidence type="ECO:0000313" key="2">
    <source>
        <dbReference type="EMBL" id="OOC63139.1"/>
    </source>
</evidence>
<keyword evidence="1" id="KW-0808">Transferase</keyword>
<dbReference type="Pfam" id="PF06962">
    <property type="entry name" value="rRNA_methylase"/>
    <property type="match status" value="1"/>
</dbReference>
<protein>
    <submittedName>
        <fullName evidence="1">SAM-dependent methyltransferase</fullName>
    </submittedName>
</protein>
<dbReference type="PANTHER" id="PTHR35276:SF1">
    <property type="entry name" value="TRNA (MNM(5)S(2)U34)-METHYLTRANSFERASE, CHLOROPLASTIC"/>
    <property type="match status" value="1"/>
</dbReference>
<evidence type="ECO:0000313" key="1">
    <source>
        <dbReference type="EMBL" id="ANY74687.1"/>
    </source>
</evidence>
<dbReference type="GO" id="GO:0008168">
    <property type="term" value="F:methyltransferase activity"/>
    <property type="evidence" value="ECO:0007669"/>
    <property type="project" value="UniProtKB-KW"/>
</dbReference>
<dbReference type="InterPro" id="IPR010719">
    <property type="entry name" value="MnmM_MeTrfase"/>
</dbReference>
<dbReference type="EMBL" id="CP016809">
    <property type="protein sequence ID" value="ANY74687.1"/>
    <property type="molecule type" value="Genomic_DNA"/>
</dbReference>
<organism evidence="1">
    <name type="scientific">Paenibacillus ihbetae</name>
    <dbReference type="NCBI Taxonomy" id="1870820"/>
    <lineage>
        <taxon>Bacteria</taxon>
        <taxon>Bacillati</taxon>
        <taxon>Bacillota</taxon>
        <taxon>Bacilli</taxon>
        <taxon>Bacillales</taxon>
        <taxon>Paenibacillaceae</taxon>
        <taxon>Paenibacillus</taxon>
    </lineage>
</organism>
<dbReference type="SUPFAM" id="SSF53335">
    <property type="entry name" value="S-adenosyl-L-methionine-dependent methyltransferases"/>
    <property type="match status" value="1"/>
</dbReference>
<dbReference type="Gene3D" id="3.40.50.150">
    <property type="entry name" value="Vaccinia Virus protein VP39"/>
    <property type="match status" value="1"/>
</dbReference>
<sequence>MGFLSVLSFAHKLVSERLRAGEAALDATAGTGADTLFLARCVGPKGKVFAFDIQEEALELTRRRLAKEPPASLGEVSLHLESHARMNDCVPELLHGRIGAVMFNLGYLPADTADKQIMTEPESTIAALESSLQLLRPGGIITTVLYTGHRGGDTEAAAVEAWAASLPWSTAQTIVYRGLQRPDAPYLIALERKKPL</sequence>
<dbReference type="AlphaFoldDB" id="A0A1B2E459"/>
<evidence type="ECO:0000313" key="3">
    <source>
        <dbReference type="Proteomes" id="UP000189059"/>
    </source>
</evidence>
<dbReference type="InterPro" id="IPR029063">
    <property type="entry name" value="SAM-dependent_MTases_sf"/>
</dbReference>
<proteinExistence type="predicted"/>
<keyword evidence="1" id="KW-0489">Methyltransferase</keyword>
<name>A0A1B2E459_9BACL</name>